<evidence type="ECO:0000256" key="17">
    <source>
        <dbReference type="ARBA" id="ARBA00082892"/>
    </source>
</evidence>
<dbReference type="GO" id="GO:0035025">
    <property type="term" value="P:positive regulation of Rho protein signal transduction"/>
    <property type="evidence" value="ECO:0007669"/>
    <property type="project" value="TreeGrafter"/>
</dbReference>
<accession>A0A1L8HXH6</accession>
<dbReference type="FunFam" id="1.20.1070.10:FF:000230">
    <property type="entry name" value="F2R-like thrombin or trypsin receptor 3"/>
    <property type="match status" value="1"/>
</dbReference>
<dbReference type="GO" id="GO:0030168">
    <property type="term" value="P:platelet activation"/>
    <property type="evidence" value="ECO:0007669"/>
    <property type="project" value="UniProtKB-ARBA"/>
</dbReference>
<reference evidence="21" key="1">
    <citation type="submission" date="2025-08" db="UniProtKB">
        <authorList>
            <consortium name="RefSeq"/>
        </authorList>
    </citation>
    <scope>IDENTIFICATION</scope>
    <source>
        <strain evidence="21">J_2021</strain>
        <tissue evidence="21">Erythrocytes</tissue>
    </source>
</reference>
<keyword evidence="2" id="KW-1003">Cell membrane</keyword>
<dbReference type="GO" id="GO:0007200">
    <property type="term" value="P:phospholipase C-activating G protein-coupled receptor signaling pathway"/>
    <property type="evidence" value="ECO:0007669"/>
    <property type="project" value="TreeGrafter"/>
</dbReference>
<dbReference type="Proteomes" id="UP000186698">
    <property type="component" value="Chromosome 1L"/>
</dbReference>
<sequence>MGSLWRLCTFSAPLFLVMLWGDSLATTDYDDYSTEEPTNDTEPSDFKMCPRSIPGEVVSKNNQTYLCISPSSIAHLKSPITVLVIPSIYTLVFLVGLPANAVAFWVLVTRVKKMTSTVFLINLAVADLLLIVTLPFKISYYFLGNDWIFGETMCRAVTCFFYANIYCSVFLLMSISVDRYMAVVHPFFSRTFRSKNFAIFMCSISWMIAVLSILPLASMRQSYPLSESDLTLCHDGLPRQEKYLFYYFVCLIVLGFLLPLTIIIFSYVSVICVLMRNEEKYAYALKLIALVLVIVIVLLAPSNVVLLIHYSKHFLQADGDLYSVYMVCLAISSLNSCVDPFVYYYVSDEFREKVRQQFRKRSKLSITSLKTSKDIVPVTSSTSHSRSVL</sequence>
<evidence type="ECO:0000313" key="22">
    <source>
        <dbReference type="Xenbase" id="XB-GENE-6488737"/>
    </source>
</evidence>
<dbReference type="InterPro" id="IPR000276">
    <property type="entry name" value="GPCR_Rhodpsn"/>
</dbReference>
<protein>
    <recommendedName>
        <fullName evidence="15">Proteinase-activated receptor 4</fullName>
    </recommendedName>
    <alternativeName>
        <fullName evidence="17">Coagulation factor II receptor-like 3</fullName>
    </alternativeName>
    <alternativeName>
        <fullName evidence="16">Thrombin receptor-like 3</fullName>
    </alternativeName>
</protein>
<evidence type="ECO:0000256" key="3">
    <source>
        <dbReference type="ARBA" id="ARBA00022692"/>
    </source>
</evidence>
<dbReference type="PRINTS" id="PR00237">
    <property type="entry name" value="GPCRRHODOPSN"/>
</dbReference>
<evidence type="ECO:0000259" key="19">
    <source>
        <dbReference type="PROSITE" id="PS50262"/>
    </source>
</evidence>
<comment type="subcellular location">
    <subcellularLocation>
        <location evidence="1">Cell membrane</location>
        <topology evidence="1">Multi-pass membrane protein</topology>
    </subcellularLocation>
</comment>
<comment type="similarity">
    <text evidence="18">Belongs to the G-protein coupled receptor 1 family.</text>
</comment>
<keyword evidence="20" id="KW-1185">Reference proteome</keyword>
<dbReference type="SMART" id="SM01381">
    <property type="entry name" value="7TM_GPCR_Srsx"/>
    <property type="match status" value="1"/>
</dbReference>
<keyword evidence="7 18" id="KW-0297">G-protein coupled receptor</keyword>
<evidence type="ECO:0000256" key="16">
    <source>
        <dbReference type="ARBA" id="ARBA00080351"/>
    </source>
</evidence>
<dbReference type="InterPro" id="IPR003912">
    <property type="entry name" value="Protea_act_rcpt"/>
</dbReference>
<evidence type="ECO:0000256" key="5">
    <source>
        <dbReference type="ARBA" id="ARBA00022729"/>
    </source>
</evidence>
<dbReference type="KEGG" id="xla:108713408"/>
<proteinExistence type="inferred from homology"/>
<dbReference type="PROSITE" id="PS00237">
    <property type="entry name" value="G_PROTEIN_RECEP_F1_1"/>
    <property type="match status" value="1"/>
</dbReference>
<dbReference type="Gene3D" id="1.20.1070.10">
    <property type="entry name" value="Rhodopsin 7-helix transmembrane proteins"/>
    <property type="match status" value="1"/>
</dbReference>
<dbReference type="CTD" id="108713408"/>
<dbReference type="Bgee" id="108713408">
    <property type="expression patterns" value="Expressed in heart and 11 other cell types or tissues"/>
</dbReference>
<dbReference type="SUPFAM" id="SSF81321">
    <property type="entry name" value="Family A G protein-coupled receptor-like"/>
    <property type="match status" value="1"/>
</dbReference>
<feature type="domain" description="G-protein coupled receptors family 1 profile" evidence="19">
    <location>
        <begin position="99"/>
        <end position="343"/>
    </location>
</feature>
<dbReference type="STRING" id="8355.A0A1L8HXH6"/>
<dbReference type="GO" id="GO:0004930">
    <property type="term" value="F:G protein-coupled receptor activity"/>
    <property type="evidence" value="ECO:0000318"/>
    <property type="project" value="GO_Central"/>
</dbReference>
<organism evidence="20 21">
    <name type="scientific">Xenopus laevis</name>
    <name type="common">African clawed frog</name>
    <dbReference type="NCBI Taxonomy" id="8355"/>
    <lineage>
        <taxon>Eukaryota</taxon>
        <taxon>Metazoa</taxon>
        <taxon>Chordata</taxon>
        <taxon>Craniata</taxon>
        <taxon>Vertebrata</taxon>
        <taxon>Euteleostomi</taxon>
        <taxon>Amphibia</taxon>
        <taxon>Batrachia</taxon>
        <taxon>Anura</taxon>
        <taxon>Pipoidea</taxon>
        <taxon>Pipidae</taxon>
        <taxon>Xenopodinae</taxon>
        <taxon>Xenopus</taxon>
        <taxon>Xenopus</taxon>
    </lineage>
</organism>
<dbReference type="Xenbase" id="XB-GENE-6488737">
    <property type="gene designation" value="f2rl3.L"/>
</dbReference>
<dbReference type="PANTHER" id="PTHR24232">
    <property type="entry name" value="G-PROTEIN COUPLED RECEPTOR"/>
    <property type="match status" value="1"/>
</dbReference>
<evidence type="ECO:0000256" key="8">
    <source>
        <dbReference type="ARBA" id="ARBA00023084"/>
    </source>
</evidence>
<evidence type="ECO:0000256" key="14">
    <source>
        <dbReference type="ARBA" id="ARBA00053164"/>
    </source>
</evidence>
<dbReference type="PROSITE" id="PS50262">
    <property type="entry name" value="G_PROTEIN_RECEP_F1_2"/>
    <property type="match status" value="1"/>
</dbReference>
<dbReference type="GO" id="GO:0005886">
    <property type="term" value="C:plasma membrane"/>
    <property type="evidence" value="ECO:0000318"/>
    <property type="project" value="GO_Central"/>
</dbReference>
<evidence type="ECO:0000256" key="18">
    <source>
        <dbReference type="RuleBase" id="RU000688"/>
    </source>
</evidence>
<dbReference type="RefSeq" id="XP_018112266.1">
    <property type="nucleotide sequence ID" value="XM_018256777.2"/>
</dbReference>
<dbReference type="GO" id="GO:0015057">
    <property type="term" value="F:thrombin-activated receptor activity"/>
    <property type="evidence" value="ECO:0007669"/>
    <property type="project" value="InterPro"/>
</dbReference>
<dbReference type="InterPro" id="IPR003944">
    <property type="entry name" value="Prot_act_rcpt_4"/>
</dbReference>
<evidence type="ECO:0000256" key="2">
    <source>
        <dbReference type="ARBA" id="ARBA00022475"/>
    </source>
</evidence>
<evidence type="ECO:0000313" key="20">
    <source>
        <dbReference type="Proteomes" id="UP000186698"/>
    </source>
</evidence>
<evidence type="ECO:0000313" key="21">
    <source>
        <dbReference type="RefSeq" id="XP_018112266.1"/>
    </source>
</evidence>
<dbReference type="OrthoDB" id="8716763at2759"/>
<dbReference type="CDD" id="cd15372">
    <property type="entry name" value="7tmA_PAR4"/>
    <property type="match status" value="1"/>
</dbReference>
<gene>
    <name evidence="21 22" type="primary">f2rl3.L</name>
</gene>
<dbReference type="AGR" id="Xenbase:XB-GENE-6488737"/>
<dbReference type="GO" id="GO:0007186">
    <property type="term" value="P:G protein-coupled receptor signaling pathway"/>
    <property type="evidence" value="ECO:0000318"/>
    <property type="project" value="GO_Central"/>
</dbReference>
<dbReference type="AlphaFoldDB" id="A0A1L8HXH6"/>
<dbReference type="PaxDb" id="8355-A0A1L8HXH6"/>
<keyword evidence="4" id="KW-0356">Hemostasis</keyword>
<evidence type="ECO:0000256" key="15">
    <source>
        <dbReference type="ARBA" id="ARBA00073808"/>
    </source>
</evidence>
<evidence type="ECO:0000256" key="11">
    <source>
        <dbReference type="ARBA" id="ARBA00023170"/>
    </source>
</evidence>
<dbReference type="PRINTS" id="PR01428">
    <property type="entry name" value="PROTEASEAR"/>
</dbReference>
<evidence type="ECO:0000256" key="10">
    <source>
        <dbReference type="ARBA" id="ARBA00023157"/>
    </source>
</evidence>
<name>A0A1L8HXH6_XENLA</name>
<evidence type="ECO:0000256" key="7">
    <source>
        <dbReference type="ARBA" id="ARBA00023040"/>
    </source>
</evidence>
<evidence type="ECO:0000256" key="13">
    <source>
        <dbReference type="ARBA" id="ARBA00023224"/>
    </source>
</evidence>
<keyword evidence="10" id="KW-1015">Disulfide bond</keyword>
<evidence type="ECO:0000256" key="4">
    <source>
        <dbReference type="ARBA" id="ARBA00022696"/>
    </source>
</evidence>
<evidence type="ECO:0000256" key="1">
    <source>
        <dbReference type="ARBA" id="ARBA00004651"/>
    </source>
</evidence>
<keyword evidence="5" id="KW-0732">Signal</keyword>
<dbReference type="GeneID" id="108713408"/>
<dbReference type="PANTHER" id="PTHR24232:SF22">
    <property type="entry name" value="PROTEINASE-ACTIVATED RECEPTOR 4"/>
    <property type="match status" value="1"/>
</dbReference>
<dbReference type="Pfam" id="PF00001">
    <property type="entry name" value="7tm_1"/>
    <property type="match status" value="1"/>
</dbReference>
<dbReference type="OMA" id="PCANDSD"/>
<evidence type="ECO:0000256" key="12">
    <source>
        <dbReference type="ARBA" id="ARBA00023180"/>
    </source>
</evidence>
<keyword evidence="9" id="KW-0472">Membrane</keyword>
<keyword evidence="13 18" id="KW-0807">Transducer</keyword>
<evidence type="ECO:0000256" key="9">
    <source>
        <dbReference type="ARBA" id="ARBA00023136"/>
    </source>
</evidence>
<dbReference type="InterPro" id="IPR017452">
    <property type="entry name" value="GPCR_Rhodpsn_7TM"/>
</dbReference>
<evidence type="ECO:0000256" key="6">
    <source>
        <dbReference type="ARBA" id="ARBA00022989"/>
    </source>
</evidence>
<keyword evidence="3 18" id="KW-0812">Transmembrane</keyword>
<dbReference type="PRINTS" id="PR01430">
    <property type="entry name" value="PROTEASEAR4"/>
</dbReference>
<keyword evidence="6" id="KW-1133">Transmembrane helix</keyword>
<keyword evidence="8" id="KW-0094">Blood coagulation</keyword>
<keyword evidence="12" id="KW-0325">Glycoprotein</keyword>
<keyword evidence="11 18" id="KW-0675">Receptor</keyword>
<comment type="function">
    <text evidence="14">Receptor for activated thrombin or trypsin coupled to G proteins that stimulate phosphoinositide hydrolysis. May play a role in platelets activation.</text>
</comment>